<organism evidence="1 2">
    <name type="scientific">Pseudomonas fluorescens</name>
    <dbReference type="NCBI Taxonomy" id="294"/>
    <lineage>
        <taxon>Bacteria</taxon>
        <taxon>Pseudomonadati</taxon>
        <taxon>Pseudomonadota</taxon>
        <taxon>Gammaproteobacteria</taxon>
        <taxon>Pseudomonadales</taxon>
        <taxon>Pseudomonadaceae</taxon>
        <taxon>Pseudomonas</taxon>
    </lineage>
</organism>
<evidence type="ECO:0000313" key="2">
    <source>
        <dbReference type="Proteomes" id="UP000297322"/>
    </source>
</evidence>
<dbReference type="Pfam" id="PF03814">
    <property type="entry name" value="KdpA"/>
    <property type="match status" value="1"/>
</dbReference>
<dbReference type="Proteomes" id="UP000297322">
    <property type="component" value="Unassembled WGS sequence"/>
</dbReference>
<dbReference type="InterPro" id="IPR004623">
    <property type="entry name" value="KdpA"/>
</dbReference>
<protein>
    <submittedName>
        <fullName evidence="1">Potassium-transporting ATPase subunit KdpA</fullName>
    </submittedName>
</protein>
<evidence type="ECO:0000313" key="1">
    <source>
        <dbReference type="EMBL" id="TFW33982.1"/>
    </source>
</evidence>
<feature type="non-terminal residue" evidence="1">
    <location>
        <position position="65"/>
    </location>
</feature>
<accession>A0A4Y9T308</accession>
<dbReference type="EMBL" id="SPVI01000258">
    <property type="protein sequence ID" value="TFW33982.1"/>
    <property type="molecule type" value="Genomic_DNA"/>
</dbReference>
<comment type="caution">
    <text evidence="1">The sequence shown here is derived from an EMBL/GenBank/DDBJ whole genome shotgun (WGS) entry which is preliminary data.</text>
</comment>
<gene>
    <name evidence="1" type="ORF">E4T65_30085</name>
</gene>
<dbReference type="GO" id="GO:0008556">
    <property type="term" value="F:P-type potassium transmembrane transporter activity"/>
    <property type="evidence" value="ECO:0007669"/>
    <property type="project" value="InterPro"/>
</dbReference>
<proteinExistence type="predicted"/>
<sequence>MTTQAWGLLVAFLLVLGILAWPLGRWLATVMEGRFAFGARLESPLYRLAGVKPETPMSWLQYALA</sequence>
<name>A0A4Y9T308_PSEFL</name>
<dbReference type="RefSeq" id="WP_189654415.1">
    <property type="nucleotide sequence ID" value="NZ_SPVI01000258.1"/>
</dbReference>
<reference evidence="1 2" key="1">
    <citation type="submission" date="2019-03" db="EMBL/GenBank/DDBJ databases">
        <title>Biocontrol and xenobiotic degradation properties of endophytic Pseudomonas fluorescens strain BRZ63.</title>
        <authorList>
            <person name="Chlebek D.A."/>
            <person name="Pinski A."/>
            <person name="Zur J.P."/>
            <person name="Michalska J."/>
            <person name="Hupert-Kocurek K.T."/>
        </authorList>
    </citation>
    <scope>NUCLEOTIDE SEQUENCE [LARGE SCALE GENOMIC DNA]</scope>
    <source>
        <strain evidence="1 2">BRZ63</strain>
    </source>
</reference>
<dbReference type="AlphaFoldDB" id="A0A4Y9T308"/>